<feature type="compositionally biased region" description="Low complexity" evidence="1">
    <location>
        <begin position="284"/>
        <end position="294"/>
    </location>
</feature>
<dbReference type="AlphaFoldDB" id="A0A0D2W085"/>
<feature type="domain" description="DEK-C" evidence="3">
    <location>
        <begin position="74"/>
        <end position="129"/>
    </location>
</feature>
<dbReference type="InParanoid" id="A0A0D2W085"/>
<feature type="compositionally biased region" description="Acidic residues" evidence="1">
    <location>
        <begin position="395"/>
        <end position="408"/>
    </location>
</feature>
<dbReference type="InterPro" id="IPR003121">
    <property type="entry name" value="SWIB_MDM2_domain"/>
</dbReference>
<feature type="region of interest" description="Disordered" evidence="1">
    <location>
        <begin position="1"/>
        <end position="71"/>
    </location>
</feature>
<dbReference type="SUPFAM" id="SSF47592">
    <property type="entry name" value="SWIB/MDM2 domain"/>
    <property type="match status" value="2"/>
</dbReference>
<evidence type="ECO:0000313" key="5">
    <source>
        <dbReference type="Proteomes" id="UP000008743"/>
    </source>
</evidence>
<dbReference type="InterPro" id="IPR014876">
    <property type="entry name" value="DEK_C"/>
</dbReference>
<gene>
    <name evidence="4" type="ORF">CAOG_009088</name>
</gene>
<dbReference type="Proteomes" id="UP000008743">
    <property type="component" value="Unassembled WGS sequence"/>
</dbReference>
<dbReference type="OrthoDB" id="10251073at2759"/>
<feature type="compositionally biased region" description="Acidic residues" evidence="1">
    <location>
        <begin position="193"/>
        <end position="216"/>
    </location>
</feature>
<dbReference type="InterPro" id="IPR019835">
    <property type="entry name" value="SWIB_domain"/>
</dbReference>
<feature type="compositionally biased region" description="Low complexity" evidence="1">
    <location>
        <begin position="575"/>
        <end position="587"/>
    </location>
</feature>
<feature type="compositionally biased region" description="Basic and acidic residues" evidence="1">
    <location>
        <begin position="217"/>
        <end position="227"/>
    </location>
</feature>
<feature type="region of interest" description="Disordered" evidence="1">
    <location>
        <begin position="575"/>
        <end position="616"/>
    </location>
</feature>
<feature type="compositionally biased region" description="Basic residues" evidence="1">
    <location>
        <begin position="247"/>
        <end position="257"/>
    </location>
</feature>
<keyword evidence="5" id="KW-1185">Reference proteome</keyword>
<proteinExistence type="predicted"/>
<feature type="domain" description="DM2" evidence="2">
    <location>
        <begin position="489"/>
        <end position="566"/>
    </location>
</feature>
<protein>
    <recommendedName>
        <fullName evidence="6">DM2 domain-containing protein</fullName>
    </recommendedName>
</protein>
<dbReference type="eggNOG" id="KOG1946">
    <property type="taxonomic scope" value="Eukaryota"/>
</dbReference>
<evidence type="ECO:0008006" key="6">
    <source>
        <dbReference type="Google" id="ProtNLM"/>
    </source>
</evidence>
<dbReference type="EMBL" id="KE346374">
    <property type="protein sequence ID" value="KJE97582.1"/>
    <property type="molecule type" value="Genomic_DNA"/>
</dbReference>
<dbReference type="Pfam" id="PF08766">
    <property type="entry name" value="DEK_C"/>
    <property type="match status" value="1"/>
</dbReference>
<feature type="compositionally biased region" description="Acidic residues" evidence="1">
    <location>
        <begin position="588"/>
        <end position="604"/>
    </location>
</feature>
<feature type="compositionally biased region" description="Basic and acidic residues" evidence="1">
    <location>
        <begin position="181"/>
        <end position="192"/>
    </location>
</feature>
<evidence type="ECO:0000259" key="2">
    <source>
        <dbReference type="PROSITE" id="PS51925"/>
    </source>
</evidence>
<feature type="compositionally biased region" description="Polar residues" evidence="1">
    <location>
        <begin position="7"/>
        <end position="31"/>
    </location>
</feature>
<evidence type="ECO:0000259" key="3">
    <source>
        <dbReference type="PROSITE" id="PS51998"/>
    </source>
</evidence>
<feature type="compositionally biased region" description="Basic residues" evidence="1">
    <location>
        <begin position="170"/>
        <end position="180"/>
    </location>
</feature>
<feature type="region of interest" description="Disordered" evidence="1">
    <location>
        <begin position="124"/>
        <end position="305"/>
    </location>
</feature>
<dbReference type="PROSITE" id="PS51925">
    <property type="entry name" value="SWIB_MDM2"/>
    <property type="match status" value="2"/>
</dbReference>
<name>A0A0D2W085_CAPO3</name>
<feature type="compositionally biased region" description="Acidic residues" evidence="1">
    <location>
        <begin position="137"/>
        <end position="163"/>
    </location>
</feature>
<reference evidence="5" key="1">
    <citation type="submission" date="2011-02" db="EMBL/GenBank/DDBJ databases">
        <title>The Genome Sequence of Capsaspora owczarzaki ATCC 30864.</title>
        <authorList>
            <person name="Russ C."/>
            <person name="Cuomo C."/>
            <person name="Burger G."/>
            <person name="Gray M.W."/>
            <person name="Holland P.W.H."/>
            <person name="King N."/>
            <person name="Lang F.B.F."/>
            <person name="Roger A.J."/>
            <person name="Ruiz-Trillo I."/>
            <person name="Young S.K."/>
            <person name="Zeng Q."/>
            <person name="Gargeya S."/>
            <person name="Alvarado L."/>
            <person name="Berlin A."/>
            <person name="Chapman S.B."/>
            <person name="Chen Z."/>
            <person name="Freedman E."/>
            <person name="Gellesch M."/>
            <person name="Goldberg J."/>
            <person name="Griggs A."/>
            <person name="Gujja S."/>
            <person name="Heilman E."/>
            <person name="Heiman D."/>
            <person name="Howarth C."/>
            <person name="Mehta T."/>
            <person name="Neiman D."/>
            <person name="Pearson M."/>
            <person name="Roberts A."/>
            <person name="Saif S."/>
            <person name="Shea T."/>
            <person name="Shenoy N."/>
            <person name="Sisk P."/>
            <person name="Stolte C."/>
            <person name="Sykes S."/>
            <person name="White J."/>
            <person name="Yandava C."/>
            <person name="Haas B."/>
            <person name="Nusbaum C."/>
            <person name="Birren B."/>
        </authorList>
    </citation>
    <scope>NUCLEOTIDE SEQUENCE</scope>
    <source>
        <strain evidence="5">ATCC 30864</strain>
    </source>
</reference>
<organism evidence="4 5">
    <name type="scientific">Capsaspora owczarzaki (strain ATCC 30864)</name>
    <dbReference type="NCBI Taxonomy" id="595528"/>
    <lineage>
        <taxon>Eukaryota</taxon>
        <taxon>Filasterea</taxon>
        <taxon>Capsaspora</taxon>
    </lineage>
</organism>
<dbReference type="STRING" id="595528.A0A0D2W085"/>
<dbReference type="Pfam" id="PF02201">
    <property type="entry name" value="SWIB"/>
    <property type="match status" value="2"/>
</dbReference>
<dbReference type="RefSeq" id="XP_011270821.1">
    <property type="nucleotide sequence ID" value="XM_011272519.1"/>
</dbReference>
<feature type="compositionally biased region" description="Low complexity" evidence="1">
    <location>
        <begin position="421"/>
        <end position="443"/>
    </location>
</feature>
<feature type="compositionally biased region" description="Low complexity" evidence="1">
    <location>
        <begin position="61"/>
        <end position="71"/>
    </location>
</feature>
<evidence type="ECO:0000256" key="1">
    <source>
        <dbReference type="SAM" id="MobiDB-lite"/>
    </source>
</evidence>
<evidence type="ECO:0000313" key="4">
    <source>
        <dbReference type="EMBL" id="KJE97582.1"/>
    </source>
</evidence>
<dbReference type="PANTHER" id="PTHR13844">
    <property type="entry name" value="SWI/SNF-RELATED MATRIX-ASSOCIATED ACTIN-DEPENDENT REGULATOR OF CHROMATIN SUBFAMILY D"/>
    <property type="match status" value="1"/>
</dbReference>
<dbReference type="SMART" id="SM00151">
    <property type="entry name" value="SWIB"/>
    <property type="match status" value="2"/>
</dbReference>
<feature type="compositionally biased region" description="Low complexity" evidence="1">
    <location>
        <begin position="235"/>
        <end position="246"/>
    </location>
</feature>
<dbReference type="PROSITE" id="PS51998">
    <property type="entry name" value="DEK_C"/>
    <property type="match status" value="1"/>
</dbReference>
<feature type="region of interest" description="Disordered" evidence="1">
    <location>
        <begin position="460"/>
        <end position="492"/>
    </location>
</feature>
<dbReference type="InterPro" id="IPR036885">
    <property type="entry name" value="SWIB_MDM2_dom_sf"/>
</dbReference>
<dbReference type="SUPFAM" id="SSF109715">
    <property type="entry name" value="DEK C-terminal domain"/>
    <property type="match status" value="1"/>
</dbReference>
<dbReference type="PhylomeDB" id="A0A0D2W085"/>
<dbReference type="CDD" id="cd10567">
    <property type="entry name" value="SWIB-MDM2_like"/>
    <property type="match status" value="2"/>
</dbReference>
<feature type="region of interest" description="Disordered" evidence="1">
    <location>
        <begin position="385"/>
        <end position="446"/>
    </location>
</feature>
<feature type="domain" description="DM2" evidence="2">
    <location>
        <begin position="303"/>
        <end position="380"/>
    </location>
</feature>
<sequence>MADSMDPSATTTVASDAQPASASTNAGNTIKSEPAESETLSHSAAAETKPGADAQPKSEPADAADAADAAAAGLPDDATLRAAIADILAASDLDSVSSRAIRKQLEQQFGVKLGSQKDAIDQIIMEIIMSAEPAEGAQDDDDDDGEQDQDDQEDQEDQDEDSEIAAPAKAGKKKAAKKRSHAESEQRGRADGSDVDGGEDEDKDEADQNEDDDDDDAKPAKRIRLDSDADGTPTRSGSRRAASSSAKKSRAKGSGRHKSAETVDSSDDESSASSKPAAKRKSTATKARASSADSPQRARGWAASNKDMELSPALAALVGAPQMARPKVVSKIWEIVKAENLQDPDDRRYIRCNDAMKAVFGSARVHMFSMNKVLSDHIFKNGETTSTKSRVKEEESNDDEDDEDDDDAEAKPAAPKPKPKAPAAKSASPKRAPAAKPAKPVAALTRPLTDEELARQLQAEVNGGRQRRAAAPLPRKPAAEGKSRGGGGGFSKPVGVSPELAALLGASELPRSQVIKKLWVIIKERNLQDPTNKQFILCDPQLEAIIGKPRVQMFKMTREIERHIHPLSKEAIAAYRAKAEANPTTDGAPDDDDAPEGDGLDESADGPTAATAMDTQ</sequence>
<accession>A0A0D2W085</accession>
<dbReference type="Gene3D" id="1.10.245.10">
    <property type="entry name" value="SWIB/MDM2 domain"/>
    <property type="match status" value="2"/>
</dbReference>
<dbReference type="Gene3D" id="1.10.10.60">
    <property type="entry name" value="Homeodomain-like"/>
    <property type="match status" value="1"/>
</dbReference>